<name>A0A1X7U853_AMPQE</name>
<sequence>MGAVDYEVEMVGRKKEIRAYHINLLKKWNPPSHVYYAQEKTQENQEEEDEEGRDLQFYGQEVTGIGEQGRHLKEEERLQLLELLKKYSQLFRRIPGRTM</sequence>
<dbReference type="EnsemblMetazoa" id="Aqu2.1.23626_001">
    <property type="protein sequence ID" value="Aqu2.1.23626_001"/>
    <property type="gene ID" value="Aqu2.1.23626"/>
</dbReference>
<accession>A0A1X7U853</accession>
<proteinExistence type="predicted"/>
<dbReference type="AlphaFoldDB" id="A0A1X7U853"/>
<dbReference type="InParanoid" id="A0A1X7U853"/>
<organism evidence="1">
    <name type="scientific">Amphimedon queenslandica</name>
    <name type="common">Sponge</name>
    <dbReference type="NCBI Taxonomy" id="400682"/>
    <lineage>
        <taxon>Eukaryota</taxon>
        <taxon>Metazoa</taxon>
        <taxon>Porifera</taxon>
        <taxon>Demospongiae</taxon>
        <taxon>Heteroscleromorpha</taxon>
        <taxon>Haplosclerida</taxon>
        <taxon>Niphatidae</taxon>
        <taxon>Amphimedon</taxon>
    </lineage>
</organism>
<evidence type="ECO:0000313" key="1">
    <source>
        <dbReference type="EnsemblMetazoa" id="Aqu2.1.23626_001"/>
    </source>
</evidence>
<protein>
    <submittedName>
        <fullName evidence="1">Uncharacterized protein</fullName>
    </submittedName>
</protein>
<reference evidence="1" key="1">
    <citation type="submission" date="2017-05" db="UniProtKB">
        <authorList>
            <consortium name="EnsemblMetazoa"/>
        </authorList>
    </citation>
    <scope>IDENTIFICATION</scope>
</reference>